<keyword evidence="4" id="KW-1185">Reference proteome</keyword>
<sequence length="366" mass="38392">MRRALLHLSLLTLIPPGVLAHEGHDHADAAASVAQTLNGNRPQRLPDGSVFLPKVAQRRLAVRTVLAAVADHPQTIELNGHVVMDPSAGGKVQALVAGRVEPGPRGLPLPGQAVRQGELLAYVRPVLGAAERSGQLAQLAELRSARQLAEKNLARLRELEGSVPRRDIDVAEAELESLAGRLQAVSAGVEGRDALRAPVSGVVASVAVVAGQVVDAKEVLFEVVDPARLLVEAQAFDASLVDQLTDASLAGSDTRLRYLGGSRALRDGALPLLFRLESSSATLALGQPVKLLARSRTTRKGVALPTLAVVRNPANEAIVWLHAAAERFMPVPVKVLPLDSATVLVQGVSAGARVVTGGATLINQIR</sequence>
<name>A0ABT7DT40_9NEIS</name>
<dbReference type="SUPFAM" id="SSF111369">
    <property type="entry name" value="HlyD-like secretion proteins"/>
    <property type="match status" value="1"/>
</dbReference>
<evidence type="ECO:0000313" key="3">
    <source>
        <dbReference type="EMBL" id="MDK2123246.1"/>
    </source>
</evidence>
<feature type="signal peptide" evidence="2">
    <location>
        <begin position="1"/>
        <end position="20"/>
    </location>
</feature>
<gene>
    <name evidence="3" type="ORF">PZA18_04180</name>
</gene>
<dbReference type="PANTHER" id="PTHR30097:SF4">
    <property type="entry name" value="SLR6042 PROTEIN"/>
    <property type="match status" value="1"/>
</dbReference>
<dbReference type="Gene3D" id="2.40.420.20">
    <property type="match status" value="1"/>
</dbReference>
<dbReference type="Gene3D" id="2.40.50.100">
    <property type="match status" value="1"/>
</dbReference>
<proteinExistence type="predicted"/>
<dbReference type="InterPro" id="IPR051909">
    <property type="entry name" value="MFP_Cation_Efflux"/>
</dbReference>
<keyword evidence="1" id="KW-0813">Transport</keyword>
<evidence type="ECO:0000313" key="4">
    <source>
        <dbReference type="Proteomes" id="UP001172778"/>
    </source>
</evidence>
<dbReference type="EMBL" id="JARRAF010000003">
    <property type="protein sequence ID" value="MDK2123246.1"/>
    <property type="molecule type" value="Genomic_DNA"/>
</dbReference>
<keyword evidence="2" id="KW-0732">Signal</keyword>
<accession>A0ABT7DT40</accession>
<dbReference type="Proteomes" id="UP001172778">
    <property type="component" value="Unassembled WGS sequence"/>
</dbReference>
<dbReference type="RefSeq" id="WP_284099535.1">
    <property type="nucleotide sequence ID" value="NZ_JARRAF010000003.1"/>
</dbReference>
<evidence type="ECO:0000256" key="2">
    <source>
        <dbReference type="SAM" id="SignalP"/>
    </source>
</evidence>
<reference evidence="3" key="1">
    <citation type="submission" date="2023-03" db="EMBL/GenBank/DDBJ databases">
        <title>Chitinimonas shenzhenensis gen. nov., sp. nov., a novel member of family Burkholderiaceae isolated from activated sludge collected in Shen Zhen, China.</title>
        <authorList>
            <person name="Wang X."/>
        </authorList>
    </citation>
    <scope>NUCLEOTIDE SEQUENCE</scope>
    <source>
        <strain evidence="3">DQS-5</strain>
    </source>
</reference>
<feature type="chain" id="PRO_5045054588" evidence="2">
    <location>
        <begin position="21"/>
        <end position="366"/>
    </location>
</feature>
<evidence type="ECO:0000256" key="1">
    <source>
        <dbReference type="ARBA" id="ARBA00022448"/>
    </source>
</evidence>
<dbReference type="PANTHER" id="PTHR30097">
    <property type="entry name" value="CATION EFFLUX SYSTEM PROTEIN CUSB"/>
    <property type="match status" value="1"/>
</dbReference>
<protein>
    <submittedName>
        <fullName evidence="3">Efflux RND transporter periplasmic adaptor subunit</fullName>
    </submittedName>
</protein>
<comment type="caution">
    <text evidence="3">The sequence shown here is derived from an EMBL/GenBank/DDBJ whole genome shotgun (WGS) entry which is preliminary data.</text>
</comment>
<organism evidence="3 4">
    <name type="scientific">Parachitinimonas caeni</name>
    <dbReference type="NCBI Taxonomy" id="3031301"/>
    <lineage>
        <taxon>Bacteria</taxon>
        <taxon>Pseudomonadati</taxon>
        <taxon>Pseudomonadota</taxon>
        <taxon>Betaproteobacteria</taxon>
        <taxon>Neisseriales</taxon>
        <taxon>Chitinibacteraceae</taxon>
        <taxon>Parachitinimonas</taxon>
    </lineage>
</organism>